<dbReference type="InterPro" id="IPR000792">
    <property type="entry name" value="Tscrpt_reg_LuxR_C"/>
</dbReference>
<dbReference type="SMART" id="SM00448">
    <property type="entry name" value="REC"/>
    <property type="match status" value="1"/>
</dbReference>
<dbReference type="GO" id="GO:0000160">
    <property type="term" value="P:phosphorelay signal transduction system"/>
    <property type="evidence" value="ECO:0007669"/>
    <property type="project" value="InterPro"/>
</dbReference>
<evidence type="ECO:0000256" key="4">
    <source>
        <dbReference type="PROSITE-ProRule" id="PRU00169"/>
    </source>
</evidence>
<dbReference type="InterPro" id="IPR036388">
    <property type="entry name" value="WH-like_DNA-bd_sf"/>
</dbReference>
<dbReference type="Gene3D" id="1.10.10.10">
    <property type="entry name" value="Winged helix-like DNA-binding domain superfamily/Winged helix DNA-binding domain"/>
    <property type="match status" value="1"/>
</dbReference>
<keyword evidence="8" id="KW-1185">Reference proteome</keyword>
<dbReference type="PANTHER" id="PTHR44688:SF16">
    <property type="entry name" value="DNA-BINDING TRANSCRIPTIONAL ACTIVATOR DEVR_DOSR"/>
    <property type="match status" value="1"/>
</dbReference>
<keyword evidence="4" id="KW-0597">Phosphoprotein</keyword>
<dbReference type="CDD" id="cd06170">
    <property type="entry name" value="LuxR_C_like"/>
    <property type="match status" value="1"/>
</dbReference>
<dbReference type="EMBL" id="PGTO01000008">
    <property type="protein sequence ID" value="RAU21659.1"/>
    <property type="molecule type" value="Genomic_DNA"/>
</dbReference>
<feature type="modified residue" description="4-aspartylphosphate" evidence="4">
    <location>
        <position position="57"/>
    </location>
</feature>
<dbReference type="InterPro" id="IPR011006">
    <property type="entry name" value="CheY-like_superfamily"/>
</dbReference>
<evidence type="ECO:0000256" key="3">
    <source>
        <dbReference type="ARBA" id="ARBA00023163"/>
    </source>
</evidence>
<dbReference type="SUPFAM" id="SSF52172">
    <property type="entry name" value="CheY-like"/>
    <property type="match status" value="1"/>
</dbReference>
<dbReference type="GO" id="GO:0003677">
    <property type="term" value="F:DNA binding"/>
    <property type="evidence" value="ECO:0007669"/>
    <property type="project" value="UniProtKB-KW"/>
</dbReference>
<dbReference type="Pfam" id="PF00196">
    <property type="entry name" value="GerE"/>
    <property type="match status" value="1"/>
</dbReference>
<dbReference type="PANTHER" id="PTHR44688">
    <property type="entry name" value="DNA-BINDING TRANSCRIPTIONAL ACTIVATOR DEVR_DOSR"/>
    <property type="match status" value="1"/>
</dbReference>
<keyword evidence="3" id="KW-0804">Transcription</keyword>
<dbReference type="InterPro" id="IPR001789">
    <property type="entry name" value="Sig_transdc_resp-reg_receiver"/>
</dbReference>
<evidence type="ECO:0008006" key="9">
    <source>
        <dbReference type="Google" id="ProtNLM"/>
    </source>
</evidence>
<reference evidence="7 8" key="1">
    <citation type="submission" date="2017-11" db="EMBL/GenBank/DDBJ databases">
        <title>Draft genome sequence of magnetotactic bacterium Magnetospirillum kuznetsovii LBB-42.</title>
        <authorList>
            <person name="Grouzdev D.S."/>
            <person name="Rysina M.S."/>
            <person name="Baslerov R.V."/>
            <person name="Koziaeva V."/>
        </authorList>
    </citation>
    <scope>NUCLEOTIDE SEQUENCE [LARGE SCALE GENOMIC DNA]</scope>
    <source>
        <strain evidence="7 8">LBB-42</strain>
    </source>
</reference>
<dbReference type="Pfam" id="PF00072">
    <property type="entry name" value="Response_reg"/>
    <property type="match status" value="1"/>
</dbReference>
<accession>A0A364NX34</accession>
<dbReference type="Proteomes" id="UP000251075">
    <property type="component" value="Unassembled WGS sequence"/>
</dbReference>
<comment type="caution">
    <text evidence="7">The sequence shown here is derived from an EMBL/GenBank/DDBJ whole genome shotgun (WGS) entry which is preliminary data.</text>
</comment>
<evidence type="ECO:0000259" key="6">
    <source>
        <dbReference type="PROSITE" id="PS50110"/>
    </source>
</evidence>
<dbReference type="AlphaFoldDB" id="A0A364NX34"/>
<dbReference type="RefSeq" id="WP_112144901.1">
    <property type="nucleotide sequence ID" value="NZ_PGTO01000008.1"/>
</dbReference>
<dbReference type="GO" id="GO:0006355">
    <property type="term" value="P:regulation of DNA-templated transcription"/>
    <property type="evidence" value="ECO:0007669"/>
    <property type="project" value="InterPro"/>
</dbReference>
<organism evidence="7 8">
    <name type="scientific">Paramagnetospirillum kuznetsovii</name>
    <dbReference type="NCBI Taxonomy" id="2053833"/>
    <lineage>
        <taxon>Bacteria</taxon>
        <taxon>Pseudomonadati</taxon>
        <taxon>Pseudomonadota</taxon>
        <taxon>Alphaproteobacteria</taxon>
        <taxon>Rhodospirillales</taxon>
        <taxon>Magnetospirillaceae</taxon>
        <taxon>Paramagnetospirillum</taxon>
    </lineage>
</organism>
<feature type="domain" description="HTH luxR-type" evidence="5">
    <location>
        <begin position="138"/>
        <end position="203"/>
    </location>
</feature>
<keyword evidence="2" id="KW-0238">DNA-binding</keyword>
<gene>
    <name evidence="7" type="ORF">CU669_11810</name>
</gene>
<proteinExistence type="predicted"/>
<dbReference type="PROSITE" id="PS50110">
    <property type="entry name" value="RESPONSE_REGULATORY"/>
    <property type="match status" value="1"/>
</dbReference>
<protein>
    <recommendedName>
        <fullName evidence="9">DNA-binding response regulator</fullName>
    </recommendedName>
</protein>
<name>A0A364NX34_9PROT</name>
<evidence type="ECO:0000313" key="7">
    <source>
        <dbReference type="EMBL" id="RAU21659.1"/>
    </source>
</evidence>
<dbReference type="SMART" id="SM00421">
    <property type="entry name" value="HTH_LUXR"/>
    <property type="match status" value="1"/>
</dbReference>
<dbReference type="PRINTS" id="PR00038">
    <property type="entry name" value="HTHLUXR"/>
</dbReference>
<dbReference type="PROSITE" id="PS50043">
    <property type="entry name" value="HTH_LUXR_2"/>
    <property type="match status" value="1"/>
</dbReference>
<dbReference type="OrthoDB" id="9802426at2"/>
<evidence type="ECO:0000259" key="5">
    <source>
        <dbReference type="PROSITE" id="PS50043"/>
    </source>
</evidence>
<evidence type="ECO:0000256" key="1">
    <source>
        <dbReference type="ARBA" id="ARBA00023015"/>
    </source>
</evidence>
<keyword evidence="1" id="KW-0805">Transcription regulation</keyword>
<dbReference type="Gene3D" id="3.40.50.2300">
    <property type="match status" value="1"/>
</dbReference>
<evidence type="ECO:0000256" key="2">
    <source>
        <dbReference type="ARBA" id="ARBA00023125"/>
    </source>
</evidence>
<sequence length="216" mass="24094">MTDNQRFTVAVIDDDESFREAALWLAVSKGFSAKGYADESSFFEGHPLDAIGCALMDLRLGERSGLEAFLQSRERGFDMPVIMISAYGNIATAVRAVHLGAFSWIEKPIRNEKLFKAIDTACKAHADICNQYGRAANYIRNFPMLTQRELEIYWQLCKGLTAKEIASKFSISHRTVETHRNQIAAKLCIRSIRDFASAAFHTRFFAPNAAASVSAT</sequence>
<evidence type="ECO:0000313" key="8">
    <source>
        <dbReference type="Proteomes" id="UP000251075"/>
    </source>
</evidence>
<feature type="domain" description="Response regulatory" evidence="6">
    <location>
        <begin position="8"/>
        <end position="122"/>
    </location>
</feature>